<dbReference type="InterPro" id="IPR021215">
    <property type="entry name" value="DUF2752"/>
</dbReference>
<keyword evidence="1" id="KW-0812">Transmembrane</keyword>
<evidence type="ECO:0000313" key="2">
    <source>
        <dbReference type="EMBL" id="SER67378.1"/>
    </source>
</evidence>
<feature type="transmembrane region" description="Helical" evidence="1">
    <location>
        <begin position="76"/>
        <end position="95"/>
    </location>
</feature>
<proteinExistence type="predicted"/>
<evidence type="ECO:0008006" key="4">
    <source>
        <dbReference type="Google" id="ProtNLM"/>
    </source>
</evidence>
<evidence type="ECO:0000256" key="1">
    <source>
        <dbReference type="SAM" id="Phobius"/>
    </source>
</evidence>
<accession>A0A1H9R3U7</accession>
<evidence type="ECO:0000313" key="3">
    <source>
        <dbReference type="Proteomes" id="UP000182471"/>
    </source>
</evidence>
<protein>
    <recommendedName>
        <fullName evidence="4">DUF2752 domain-containing protein</fullName>
    </recommendedName>
</protein>
<keyword evidence="1" id="KW-0472">Membrane</keyword>
<feature type="transmembrane region" description="Helical" evidence="1">
    <location>
        <begin position="28"/>
        <end position="51"/>
    </location>
</feature>
<keyword evidence="3" id="KW-1185">Reference proteome</keyword>
<keyword evidence="1" id="KW-1133">Transmembrane helix</keyword>
<dbReference type="Proteomes" id="UP000182471">
    <property type="component" value="Unassembled WGS sequence"/>
</dbReference>
<name>A0A1H9R3U7_9FIRM</name>
<organism evidence="2 3">
    <name type="scientific">Lachnobacterium bovis</name>
    <dbReference type="NCBI Taxonomy" id="140626"/>
    <lineage>
        <taxon>Bacteria</taxon>
        <taxon>Bacillati</taxon>
        <taxon>Bacillota</taxon>
        <taxon>Clostridia</taxon>
        <taxon>Lachnospirales</taxon>
        <taxon>Lachnospiraceae</taxon>
        <taxon>Lachnobacterium</taxon>
    </lineage>
</organism>
<dbReference type="RefSeq" id="WP_083383457.1">
    <property type="nucleotide sequence ID" value="NZ_FOGW01000007.1"/>
</dbReference>
<gene>
    <name evidence="2" type="ORF">SAMN02910429_00758</name>
</gene>
<dbReference type="EMBL" id="FOGW01000007">
    <property type="protein sequence ID" value="SER67378.1"/>
    <property type="molecule type" value="Genomic_DNA"/>
</dbReference>
<sequence length="155" mass="18398">MFIILCFCANISLMKNLPLDIIIKKIKYLLIFTILCILLHITNIGCPIKFITGFSCPGCGLTRAWLCVFNLCISKAFYYHPLFWLVPLIILVLIFKERIPTKIYDTLVIFFLILFITVYFIRLLDPHNNIVYFDIKKGIFYRLYIYLRRIMSCFM</sequence>
<dbReference type="AlphaFoldDB" id="A0A1H9R3U7"/>
<feature type="transmembrane region" description="Helical" evidence="1">
    <location>
        <begin position="107"/>
        <end position="124"/>
    </location>
</feature>
<reference evidence="3" key="1">
    <citation type="submission" date="2016-10" db="EMBL/GenBank/DDBJ databases">
        <authorList>
            <person name="Varghese N."/>
            <person name="Submissions S."/>
        </authorList>
    </citation>
    <scope>NUCLEOTIDE SEQUENCE [LARGE SCALE GENOMIC DNA]</scope>
    <source>
        <strain evidence="3">S1b</strain>
    </source>
</reference>
<dbReference type="Pfam" id="PF10825">
    <property type="entry name" value="DUF2752"/>
    <property type="match status" value="1"/>
</dbReference>